<dbReference type="PROSITE" id="PS50020">
    <property type="entry name" value="WW_DOMAIN_2"/>
    <property type="match status" value="1"/>
</dbReference>
<feature type="region of interest" description="Disordered" evidence="1">
    <location>
        <begin position="919"/>
        <end position="975"/>
    </location>
</feature>
<evidence type="ECO:0000313" key="3">
    <source>
        <dbReference type="EMBL" id="KAF8667206.1"/>
    </source>
</evidence>
<dbReference type="SUPFAM" id="SSF51045">
    <property type="entry name" value="WW domain"/>
    <property type="match status" value="1"/>
</dbReference>
<comment type="caution">
    <text evidence="3">The sequence shown here is derived from an EMBL/GenBank/DDBJ whole genome shotgun (WGS) entry which is preliminary data.</text>
</comment>
<dbReference type="InterPro" id="IPR001202">
    <property type="entry name" value="WW_dom"/>
</dbReference>
<proteinExistence type="predicted"/>
<evidence type="ECO:0000259" key="2">
    <source>
        <dbReference type="PROSITE" id="PS50020"/>
    </source>
</evidence>
<evidence type="ECO:0000256" key="1">
    <source>
        <dbReference type="SAM" id="MobiDB-lite"/>
    </source>
</evidence>
<dbReference type="Pfam" id="PF00397">
    <property type="entry name" value="WW"/>
    <property type="match status" value="1"/>
</dbReference>
<sequence>MPANRLPVKGKHYDFCEYNPYYSYPQTTAEHEIRQGVEFLETQGSLLKCTLCSTKSSVKNEGWKNSQGMKAHVSTKRHKLALTEARRRTKSGIPPPPPPPCPTPWAKPHPRLPGTTYNQIAQHGPAYESNSESNPTLNEATTETDEGFLALILNEDILRGLDDTPAWKPDDIVETAPPHADKDTYPWPNHIVGYLPGVIRLQSSNFPVPSSVRFYGGLTPAEWTVYHHFIHSINAINSSRNVDGKGEVSEIWDGEKLAHRLTPEQLTPMVVIGDSHYFVNELCELDNGSVFIPEMFLRRQGSIWAHGYDVECCQVDGTIHLSVSQVRVLLPTFSFRSNCVNICGGNLDIFKYDDNVLGNWTKQYNKHNVCYMSNAALPRTEFNKTSNIRFVGSSTTCTPLEMMEGLTSMFEETFEEPVLVLDSVTGSEALVCAYIVLISADNPMHAEHCSSTGLQSNFPCRVCGFGGTQLTRKTEAGFAQIVQPGKIRDPQTTAAAVRSQYDAAFTHTAELYITSAQRAIGVKDCIAQPIIRWIQARAKELQEMSRPDGSKLEISHLRSIVRTEMEQQGQKMRINPLLELHVSPNILQVFLSLGRLTVLLWYSSIPNMDSYTAKLDDAIKDFLHAVMLIDPRTLIQKTKLHILTHAPMFACWFGLLLGPDLEPGPAILDYLERHPKNLCMLGLRPNQHAIAGSLKVLANPKHFKSLTWANALGPYAPCPSIKLESLLLSSAESVIACHGNVVCEGSNVIYHNGEQLCLGRVVRIAIAIGTNGTSFVIVNPFSWPQELDRLLHMPLVIRQDSFKVVYGHDIICHINLQHQCWNMGCNDTALRTVRQERLSTLLTQATTNHKDTVHYVVNIHSMTNALFICNLIRSNGVVIPLFFPEASREQACHAGVLFLQAQNDKKNQKKANAAEKLLASETPQNASTGLGIAHTRGCGRKTRGRRGRPPANSHAPGTSREPDPQPDPAPGIAMQGVLNNEQPDQLEPVALEGQQVALEGQPFAPILPEGWETAWSPLDKRYYYFNRGQNVSTWEFPR</sequence>
<name>A0A8H7LIC8_9AGAM</name>
<dbReference type="InterPro" id="IPR036020">
    <property type="entry name" value="WW_dom_sf"/>
</dbReference>
<dbReference type="EMBL" id="JACYCC010000378">
    <property type="protein sequence ID" value="KAF8667206.1"/>
    <property type="molecule type" value="Genomic_DNA"/>
</dbReference>
<dbReference type="CDD" id="cd00201">
    <property type="entry name" value="WW"/>
    <property type="match status" value="1"/>
</dbReference>
<gene>
    <name evidence="3" type="ORF">RHS04_09342</name>
</gene>
<accession>A0A8H7LIC8</accession>
<dbReference type="PROSITE" id="PS01159">
    <property type="entry name" value="WW_DOMAIN_1"/>
    <property type="match status" value="1"/>
</dbReference>
<reference evidence="3" key="1">
    <citation type="submission" date="2020-09" db="EMBL/GenBank/DDBJ databases">
        <title>Comparative genome analyses of four rice-infecting Rhizoctonia solani isolates reveal extensive enrichment of homogalacturonan modification genes.</title>
        <authorList>
            <person name="Lee D.-Y."/>
            <person name="Jeon J."/>
            <person name="Kim K.-T."/>
            <person name="Cheong K."/>
            <person name="Song H."/>
            <person name="Choi G."/>
            <person name="Ko J."/>
            <person name="Opiyo S.O."/>
            <person name="Zuo S."/>
            <person name="Madhav S."/>
            <person name="Lee Y.-H."/>
            <person name="Wang G.-L."/>
        </authorList>
    </citation>
    <scope>NUCLEOTIDE SEQUENCE</scope>
    <source>
        <strain evidence="3">AG1-IA YN-7</strain>
    </source>
</reference>
<protein>
    <recommendedName>
        <fullName evidence="2">WW domain-containing protein</fullName>
    </recommendedName>
</protein>
<organism evidence="3 4">
    <name type="scientific">Rhizoctonia solani</name>
    <dbReference type="NCBI Taxonomy" id="456999"/>
    <lineage>
        <taxon>Eukaryota</taxon>
        <taxon>Fungi</taxon>
        <taxon>Dikarya</taxon>
        <taxon>Basidiomycota</taxon>
        <taxon>Agaricomycotina</taxon>
        <taxon>Agaricomycetes</taxon>
        <taxon>Cantharellales</taxon>
        <taxon>Ceratobasidiaceae</taxon>
        <taxon>Rhizoctonia</taxon>
    </lineage>
</organism>
<dbReference type="AlphaFoldDB" id="A0A8H7LIC8"/>
<dbReference type="Gene3D" id="2.20.70.10">
    <property type="match status" value="1"/>
</dbReference>
<feature type="compositionally biased region" description="Basic residues" evidence="1">
    <location>
        <begin position="937"/>
        <end position="948"/>
    </location>
</feature>
<feature type="domain" description="WW" evidence="2">
    <location>
        <begin position="1005"/>
        <end position="1038"/>
    </location>
</feature>
<dbReference type="Proteomes" id="UP000650582">
    <property type="component" value="Unassembled WGS sequence"/>
</dbReference>
<evidence type="ECO:0000313" key="4">
    <source>
        <dbReference type="Proteomes" id="UP000650582"/>
    </source>
</evidence>